<dbReference type="OrthoDB" id="5464618at2"/>
<proteinExistence type="predicted"/>
<keyword evidence="1" id="KW-0489">Methyltransferase</keyword>
<dbReference type="RefSeq" id="WP_092169180.1">
    <property type="nucleotide sequence ID" value="NZ_FNZH01000001.1"/>
</dbReference>
<dbReference type="Gene3D" id="3.40.50.150">
    <property type="entry name" value="Vaccinia Virus protein VP39"/>
    <property type="match status" value="1"/>
</dbReference>
<dbReference type="GO" id="GO:0032259">
    <property type="term" value="P:methylation"/>
    <property type="evidence" value="ECO:0007669"/>
    <property type="project" value="UniProtKB-KW"/>
</dbReference>
<dbReference type="Proteomes" id="UP000199403">
    <property type="component" value="Unassembled WGS sequence"/>
</dbReference>
<dbReference type="EMBL" id="FNZH01000001">
    <property type="protein sequence ID" value="SEI86079.1"/>
    <property type="molecule type" value="Genomic_DNA"/>
</dbReference>
<dbReference type="AlphaFoldDB" id="A0A1H6U189"/>
<dbReference type="CDD" id="cd02440">
    <property type="entry name" value="AdoMet_MTases"/>
    <property type="match status" value="1"/>
</dbReference>
<dbReference type="GO" id="GO:0008168">
    <property type="term" value="F:methyltransferase activity"/>
    <property type="evidence" value="ECO:0007669"/>
    <property type="project" value="UniProtKB-KW"/>
</dbReference>
<sequence length="257" mass="29451">MFFQLWEYLRYFLKKENEHSIHSPYYFQCYLGLQAYLRQNKKGNRKLEDLRRSFLHEATRIGSRDYGAGSRWLGRGDRKVSTVARRVISPLRTSLLYSYFCQLTPAANVLDLGTSLGINTGYLAKQVSGTLYSFEGDPNLLALASAHLGQFPTIRLVPGNLDKTLENVVRRLDSIDFVLMDANHRFDPTMAYFRTIFPKLHESSIVVVADIYWSRDMKRAWEQLKGWPGVSGSLDFFACGILFFRPGSSSTHLVLDV</sequence>
<gene>
    <name evidence="1" type="ORF">SAMN05192553_101574</name>
</gene>
<evidence type="ECO:0000313" key="1">
    <source>
        <dbReference type="EMBL" id="SEI86079.1"/>
    </source>
</evidence>
<accession>A0A1H6U189</accession>
<dbReference type="Pfam" id="PF13578">
    <property type="entry name" value="Methyltransf_24"/>
    <property type="match status" value="1"/>
</dbReference>
<organism evidence="1 2">
    <name type="scientific">Cyclobacterium xiamenense</name>
    <dbReference type="NCBI Taxonomy" id="1297121"/>
    <lineage>
        <taxon>Bacteria</taxon>
        <taxon>Pseudomonadati</taxon>
        <taxon>Bacteroidota</taxon>
        <taxon>Cytophagia</taxon>
        <taxon>Cytophagales</taxon>
        <taxon>Cyclobacteriaceae</taxon>
        <taxon>Cyclobacterium</taxon>
    </lineage>
</organism>
<dbReference type="InterPro" id="IPR029063">
    <property type="entry name" value="SAM-dependent_MTases_sf"/>
</dbReference>
<keyword evidence="1" id="KW-0808">Transferase</keyword>
<dbReference type="STRING" id="1416801.SAMN05192553_101574"/>
<dbReference type="SUPFAM" id="SSF53335">
    <property type="entry name" value="S-adenosyl-L-methionine-dependent methyltransferases"/>
    <property type="match status" value="1"/>
</dbReference>
<keyword evidence="2" id="KW-1185">Reference proteome</keyword>
<reference evidence="2" key="1">
    <citation type="submission" date="2016-10" db="EMBL/GenBank/DDBJ databases">
        <authorList>
            <person name="Varghese N."/>
            <person name="Submissions S."/>
        </authorList>
    </citation>
    <scope>NUCLEOTIDE SEQUENCE [LARGE SCALE GENOMIC DNA]</scope>
    <source>
        <strain evidence="2">IBRC-M 10761</strain>
    </source>
</reference>
<evidence type="ECO:0000313" key="2">
    <source>
        <dbReference type="Proteomes" id="UP000199403"/>
    </source>
</evidence>
<protein>
    <submittedName>
        <fullName evidence="1">Methyltransferase domain-containing protein</fullName>
    </submittedName>
</protein>
<name>A0A1H6U189_9BACT</name>